<dbReference type="EC" id="6.3.5.-" evidence="11"/>
<dbReference type="GO" id="GO:0050567">
    <property type="term" value="F:glutaminyl-tRNA synthase (glutamine-hydrolyzing) activity"/>
    <property type="evidence" value="ECO:0007669"/>
    <property type="project" value="UniProtKB-UniRule"/>
</dbReference>
<keyword evidence="13" id="KW-0808">Transferase</keyword>
<dbReference type="Pfam" id="PF02637">
    <property type="entry name" value="GatB_Yqey"/>
    <property type="match status" value="1"/>
</dbReference>
<dbReference type="NCBIfam" id="NF004012">
    <property type="entry name" value="PRK05477.1-2"/>
    <property type="match status" value="1"/>
</dbReference>
<evidence type="ECO:0000256" key="11">
    <source>
        <dbReference type="HAMAP-Rule" id="MF_00121"/>
    </source>
</evidence>
<comment type="similarity">
    <text evidence="1 11">Belongs to the GatB/GatE family. GatB subfamily.</text>
</comment>
<dbReference type="GO" id="GO:0050566">
    <property type="term" value="F:asparaginyl-tRNA synthase (glutamine-hydrolyzing) activity"/>
    <property type="evidence" value="ECO:0007669"/>
    <property type="project" value="RHEA"/>
</dbReference>
<gene>
    <name evidence="11" type="primary">gatB</name>
    <name evidence="13" type="ORF">B0I08_101108</name>
</gene>
<comment type="catalytic activity">
    <reaction evidence="9 11">
        <text>L-aspartyl-tRNA(Asn) + L-glutamine + ATP + H2O = L-asparaginyl-tRNA(Asn) + L-glutamate + ADP + phosphate + 2 H(+)</text>
        <dbReference type="Rhea" id="RHEA:14513"/>
        <dbReference type="Rhea" id="RHEA-COMP:9674"/>
        <dbReference type="Rhea" id="RHEA-COMP:9677"/>
        <dbReference type="ChEBI" id="CHEBI:15377"/>
        <dbReference type="ChEBI" id="CHEBI:15378"/>
        <dbReference type="ChEBI" id="CHEBI:29985"/>
        <dbReference type="ChEBI" id="CHEBI:30616"/>
        <dbReference type="ChEBI" id="CHEBI:43474"/>
        <dbReference type="ChEBI" id="CHEBI:58359"/>
        <dbReference type="ChEBI" id="CHEBI:78515"/>
        <dbReference type="ChEBI" id="CHEBI:78516"/>
        <dbReference type="ChEBI" id="CHEBI:456216"/>
    </reaction>
</comment>
<dbReference type="GO" id="GO:0005524">
    <property type="term" value="F:ATP binding"/>
    <property type="evidence" value="ECO:0007669"/>
    <property type="project" value="UniProtKB-KW"/>
</dbReference>
<evidence type="ECO:0000256" key="1">
    <source>
        <dbReference type="ARBA" id="ARBA00005306"/>
    </source>
</evidence>
<dbReference type="GO" id="GO:0016740">
    <property type="term" value="F:transferase activity"/>
    <property type="evidence" value="ECO:0007669"/>
    <property type="project" value="UniProtKB-KW"/>
</dbReference>
<name>A0A2T0VIC2_9MICO</name>
<keyword evidence="14" id="KW-1185">Reference proteome</keyword>
<dbReference type="Proteomes" id="UP000237983">
    <property type="component" value="Unassembled WGS sequence"/>
</dbReference>
<evidence type="ECO:0000313" key="13">
    <source>
        <dbReference type="EMBL" id="PRY69986.1"/>
    </source>
</evidence>
<dbReference type="InterPro" id="IPR018027">
    <property type="entry name" value="Asn/Gln_amidotransferase"/>
</dbReference>
<sequence>MAKAELMDFDKALELFEPVLGFEVHVELNTKTKMFSDAPNFFGGEPNTNITPLDLGLPGSLPVVNEQAVRYSISLGLALGCSIAESSRFARKNYYYPDTPKNYQISQFDEPIAYDGNVEVELADGRKFQISIERAHMEEDAGKLTHIGGSTGRIQGADYSLVDYNRAGVPLVEIVTNMIFGAEKDAPELAKAYVSAIRDIVVSLGISDAKMERGNLRCDANISLSPRGSGKLGTRTETKNVNSLRSVERAIRYEIQRQAAILAKGGTILQETRHWHEDTGVTSAGRPKSDADDYRYFPEPDLLPVVPGAELIEQLRLALPEAPAIRRRRLKEAWSFTDLEFQDVLNSGLLVEVEETVAAGASAQSARKWWTGEIARLANIAGVDASTLVSPLHVSELIALIESGDLTDRLARQVLEGVVAGEGAPHEVVDARGLKVVSDDGALIAAIDEALAAQPDVLAKIRDGKVQAAGAVIGAVMKAMRGSADAARVRELVLERAAVTE</sequence>
<keyword evidence="4 11" id="KW-0436">Ligase</keyword>
<evidence type="ECO:0000256" key="8">
    <source>
        <dbReference type="ARBA" id="ARBA00024799"/>
    </source>
</evidence>
<feature type="domain" description="Asn/Gln amidotransferase" evidence="12">
    <location>
        <begin position="351"/>
        <end position="497"/>
    </location>
</feature>
<evidence type="ECO:0000256" key="7">
    <source>
        <dbReference type="ARBA" id="ARBA00022917"/>
    </source>
</evidence>
<dbReference type="EMBL" id="PVTL01000001">
    <property type="protein sequence ID" value="PRY69986.1"/>
    <property type="molecule type" value="Genomic_DNA"/>
</dbReference>
<dbReference type="SUPFAM" id="SSF55931">
    <property type="entry name" value="Glutamine synthetase/guanido kinase"/>
    <property type="match status" value="1"/>
</dbReference>
<comment type="caution">
    <text evidence="13">The sequence shown here is derived from an EMBL/GenBank/DDBJ whole genome shotgun (WGS) entry which is preliminary data.</text>
</comment>
<evidence type="ECO:0000259" key="12">
    <source>
        <dbReference type="SMART" id="SM00845"/>
    </source>
</evidence>
<keyword evidence="7 11" id="KW-0648">Protein biosynthesis</keyword>
<proteinExistence type="inferred from homology"/>
<keyword evidence="6 11" id="KW-0067">ATP-binding</keyword>
<organism evidence="13 14">
    <name type="scientific">Glaciihabitans tibetensis</name>
    <dbReference type="NCBI Taxonomy" id="1266600"/>
    <lineage>
        <taxon>Bacteria</taxon>
        <taxon>Bacillati</taxon>
        <taxon>Actinomycetota</taxon>
        <taxon>Actinomycetes</taxon>
        <taxon>Micrococcales</taxon>
        <taxon>Microbacteriaceae</taxon>
        <taxon>Glaciihabitans</taxon>
    </lineage>
</organism>
<evidence type="ECO:0000256" key="4">
    <source>
        <dbReference type="ARBA" id="ARBA00022598"/>
    </source>
</evidence>
<evidence type="ECO:0000256" key="10">
    <source>
        <dbReference type="ARBA" id="ARBA00047913"/>
    </source>
</evidence>
<accession>A0A2T0VIC2</accession>
<comment type="function">
    <text evidence="8 11">Allows the formation of correctly charged Asn-tRNA(Asn) or Gln-tRNA(Gln) through the transamidation of misacylated Asp-tRNA(Asn) or Glu-tRNA(Gln) in organisms which lack either or both of asparaginyl-tRNA or glutaminyl-tRNA synthetases. The reaction takes place in the presence of glutamine and ATP through an activated phospho-Asp-tRNA(Asn) or phospho-Glu-tRNA(Gln).</text>
</comment>
<dbReference type="InterPro" id="IPR014746">
    <property type="entry name" value="Gln_synth/guanido_kin_cat_dom"/>
</dbReference>
<dbReference type="HAMAP" id="MF_00121">
    <property type="entry name" value="GatB"/>
    <property type="match status" value="1"/>
</dbReference>
<comment type="catalytic activity">
    <reaction evidence="10 11">
        <text>L-glutamyl-tRNA(Gln) + L-glutamine + ATP + H2O = L-glutaminyl-tRNA(Gln) + L-glutamate + ADP + phosphate + H(+)</text>
        <dbReference type="Rhea" id="RHEA:17521"/>
        <dbReference type="Rhea" id="RHEA-COMP:9681"/>
        <dbReference type="Rhea" id="RHEA-COMP:9684"/>
        <dbReference type="ChEBI" id="CHEBI:15377"/>
        <dbReference type="ChEBI" id="CHEBI:15378"/>
        <dbReference type="ChEBI" id="CHEBI:29985"/>
        <dbReference type="ChEBI" id="CHEBI:30616"/>
        <dbReference type="ChEBI" id="CHEBI:43474"/>
        <dbReference type="ChEBI" id="CHEBI:58359"/>
        <dbReference type="ChEBI" id="CHEBI:78520"/>
        <dbReference type="ChEBI" id="CHEBI:78521"/>
        <dbReference type="ChEBI" id="CHEBI:456216"/>
    </reaction>
</comment>
<evidence type="ECO:0000256" key="5">
    <source>
        <dbReference type="ARBA" id="ARBA00022741"/>
    </source>
</evidence>
<evidence type="ECO:0000256" key="6">
    <source>
        <dbReference type="ARBA" id="ARBA00022840"/>
    </source>
</evidence>
<evidence type="ECO:0000256" key="9">
    <source>
        <dbReference type="ARBA" id="ARBA00047380"/>
    </source>
</evidence>
<evidence type="ECO:0000313" key="14">
    <source>
        <dbReference type="Proteomes" id="UP000237983"/>
    </source>
</evidence>
<dbReference type="RefSeq" id="WP_106208787.1">
    <property type="nucleotide sequence ID" value="NZ_PVTL01000001.1"/>
</dbReference>
<dbReference type="SUPFAM" id="SSF89095">
    <property type="entry name" value="GatB/YqeY motif"/>
    <property type="match status" value="1"/>
</dbReference>
<dbReference type="Pfam" id="PF02934">
    <property type="entry name" value="GatB_N"/>
    <property type="match status" value="1"/>
</dbReference>
<dbReference type="InterPro" id="IPR004413">
    <property type="entry name" value="GatB"/>
</dbReference>
<evidence type="ECO:0000256" key="2">
    <source>
        <dbReference type="ARBA" id="ARBA00011123"/>
    </source>
</evidence>
<dbReference type="InterPro" id="IPR023168">
    <property type="entry name" value="GatB_Yqey_C_2"/>
</dbReference>
<reference evidence="13 14" key="1">
    <citation type="submission" date="2018-03" db="EMBL/GenBank/DDBJ databases">
        <title>Genomic Encyclopedia of Type Strains, Phase III (KMG-III): the genomes of soil and plant-associated and newly described type strains.</title>
        <authorList>
            <person name="Whitman W."/>
        </authorList>
    </citation>
    <scope>NUCLEOTIDE SEQUENCE [LARGE SCALE GENOMIC DNA]</scope>
    <source>
        <strain evidence="13 14">CGMCC 1.12484</strain>
    </source>
</reference>
<dbReference type="Gene3D" id="1.10.10.410">
    <property type="match status" value="1"/>
</dbReference>
<dbReference type="SMART" id="SM00845">
    <property type="entry name" value="GatB_Yqey"/>
    <property type="match status" value="1"/>
</dbReference>
<comment type="subunit">
    <text evidence="2 11">Heterotrimer of A, B and C subunits.</text>
</comment>
<dbReference type="InterPro" id="IPR017959">
    <property type="entry name" value="Asn/Gln-tRNA_amidoTrfase_suB/E"/>
</dbReference>
<keyword evidence="5 11" id="KW-0547">Nucleotide-binding</keyword>
<dbReference type="NCBIfam" id="NF004014">
    <property type="entry name" value="PRK05477.1-4"/>
    <property type="match status" value="1"/>
</dbReference>
<dbReference type="InterPro" id="IPR006075">
    <property type="entry name" value="Asn/Gln-tRNA_Trfase_suB/E_cat"/>
</dbReference>
<dbReference type="PANTHER" id="PTHR11659">
    <property type="entry name" value="GLUTAMYL-TRNA GLN AMIDOTRANSFERASE SUBUNIT B MITOCHONDRIAL AND PROKARYOTIC PET112-RELATED"/>
    <property type="match status" value="1"/>
</dbReference>
<dbReference type="AlphaFoldDB" id="A0A2T0VIC2"/>
<dbReference type="NCBIfam" id="TIGR00133">
    <property type="entry name" value="gatB"/>
    <property type="match status" value="1"/>
</dbReference>
<dbReference type="GO" id="GO:0006412">
    <property type="term" value="P:translation"/>
    <property type="evidence" value="ECO:0007669"/>
    <property type="project" value="UniProtKB-UniRule"/>
</dbReference>
<dbReference type="InterPro" id="IPR003789">
    <property type="entry name" value="Asn/Gln_tRNA_amidoTrase-B-like"/>
</dbReference>
<evidence type="ECO:0000256" key="3">
    <source>
        <dbReference type="ARBA" id="ARBA00016923"/>
    </source>
</evidence>
<dbReference type="GO" id="GO:0070681">
    <property type="term" value="P:glutaminyl-tRNAGln biosynthesis via transamidation"/>
    <property type="evidence" value="ECO:0007669"/>
    <property type="project" value="TreeGrafter"/>
</dbReference>
<protein>
    <recommendedName>
        <fullName evidence="3 11">Aspartyl/glutamyl-tRNA(Asn/Gln) amidotransferase subunit B</fullName>
        <shortName evidence="11">Asp/Glu-ADT subunit B</shortName>
        <ecNumber evidence="11">6.3.5.-</ecNumber>
    </recommendedName>
</protein>
<dbReference type="OrthoDB" id="9804078at2"/>
<dbReference type="NCBIfam" id="NF004013">
    <property type="entry name" value="PRK05477.1-3"/>
    <property type="match status" value="1"/>
</dbReference>
<dbReference type="PANTHER" id="PTHR11659:SF0">
    <property type="entry name" value="GLUTAMYL-TRNA(GLN) AMIDOTRANSFERASE SUBUNIT B, MITOCHONDRIAL"/>
    <property type="match status" value="1"/>
</dbReference>